<dbReference type="InterPro" id="IPR054696">
    <property type="entry name" value="GTP-eEF1A_C"/>
</dbReference>
<dbReference type="FunFam" id="2.40.30.10:FF:000027">
    <property type="entry name" value="Sulfate adenylyltransferase subunit 1"/>
    <property type="match status" value="1"/>
</dbReference>
<dbReference type="NCBIfam" id="TIGR00231">
    <property type="entry name" value="small_GTP"/>
    <property type="match status" value="1"/>
</dbReference>
<dbReference type="InterPro" id="IPR005225">
    <property type="entry name" value="Small_GTP-bd"/>
</dbReference>
<dbReference type="NCBIfam" id="NF004035">
    <property type="entry name" value="PRK05506.1"/>
    <property type="match status" value="1"/>
</dbReference>
<protein>
    <recommendedName>
        <fullName evidence="9">Sulfate adenylyltransferase subunit 1</fullName>
        <ecNumber evidence="9">2.7.7.4</ecNumber>
    </recommendedName>
    <alternativeName>
        <fullName evidence="9">ATP-sulfurylase large subunit</fullName>
    </alternativeName>
    <alternativeName>
        <fullName evidence="9">Sulfate adenylate transferase</fullName>
        <shortName evidence="9">SAT</shortName>
    </alternativeName>
</protein>
<comment type="similarity">
    <text evidence="9">Belongs to the TRAFAC class translation factor GTPase superfamily. Classic translation factor GTPase family. CysN/NodQ subfamily.</text>
</comment>
<dbReference type="NCBIfam" id="NF003478">
    <property type="entry name" value="PRK05124.1"/>
    <property type="match status" value="1"/>
</dbReference>
<dbReference type="GO" id="GO:0004781">
    <property type="term" value="F:sulfate adenylyltransferase (ATP) activity"/>
    <property type="evidence" value="ECO:0007669"/>
    <property type="project" value="UniProtKB-UniRule"/>
</dbReference>
<evidence type="ECO:0000256" key="6">
    <source>
        <dbReference type="ARBA" id="ARBA00023134"/>
    </source>
</evidence>
<dbReference type="FunFam" id="3.40.50.300:FF:000119">
    <property type="entry name" value="Sulfate adenylyltransferase subunit 1"/>
    <property type="match status" value="1"/>
</dbReference>
<dbReference type="CDD" id="cd04095">
    <property type="entry name" value="CysN_NoDQ_III"/>
    <property type="match status" value="1"/>
</dbReference>
<dbReference type="NCBIfam" id="TIGR02034">
    <property type="entry name" value="CysN"/>
    <property type="match status" value="1"/>
</dbReference>
<accession>A0A934N6M3</accession>
<evidence type="ECO:0000256" key="7">
    <source>
        <dbReference type="ARBA" id="ARBA00055271"/>
    </source>
</evidence>
<keyword evidence="3 9" id="KW-0548">Nucleotidyltransferase</keyword>
<dbReference type="InterPro" id="IPR009000">
    <property type="entry name" value="Transl_B-barrel_sf"/>
</dbReference>
<dbReference type="PROSITE" id="PS51722">
    <property type="entry name" value="G_TR_2"/>
    <property type="match status" value="1"/>
</dbReference>
<dbReference type="GO" id="GO:0005524">
    <property type="term" value="F:ATP binding"/>
    <property type="evidence" value="ECO:0007669"/>
    <property type="project" value="UniProtKB-KW"/>
</dbReference>
<feature type="domain" description="Tr-type G" evidence="10">
    <location>
        <begin position="22"/>
        <end position="240"/>
    </location>
</feature>
<dbReference type="AlphaFoldDB" id="A0A934N6M3"/>
<dbReference type="GO" id="GO:0000103">
    <property type="term" value="P:sulfate assimilation"/>
    <property type="evidence" value="ECO:0007669"/>
    <property type="project" value="UniProtKB-UniRule"/>
</dbReference>
<gene>
    <name evidence="9 11" type="primary">cysN</name>
    <name evidence="11" type="ORF">I8J31_10885</name>
</gene>
<feature type="binding site" evidence="9">
    <location>
        <begin position="110"/>
        <end position="114"/>
    </location>
    <ligand>
        <name>GTP</name>
        <dbReference type="ChEBI" id="CHEBI:37565"/>
    </ligand>
</feature>
<reference evidence="11" key="1">
    <citation type="submission" date="2020-12" db="EMBL/GenBank/DDBJ databases">
        <title>Marinomonas arctica sp. nov., a psychrotolerant bacterium isolated from the Arctic.</title>
        <authorList>
            <person name="Zhang Y."/>
        </authorList>
    </citation>
    <scope>NUCLEOTIDE SEQUENCE</scope>
    <source>
        <strain evidence="11">C1424</strain>
    </source>
</reference>
<dbReference type="EC" id="2.7.7.4" evidence="9"/>
<dbReference type="InterPro" id="IPR044138">
    <property type="entry name" value="CysN_II"/>
</dbReference>
<evidence type="ECO:0000256" key="2">
    <source>
        <dbReference type="ARBA" id="ARBA00022679"/>
    </source>
</evidence>
<comment type="catalytic activity">
    <reaction evidence="9">
        <text>sulfate + ATP + H(+) = adenosine 5'-phosphosulfate + diphosphate</text>
        <dbReference type="Rhea" id="RHEA:18133"/>
        <dbReference type="ChEBI" id="CHEBI:15378"/>
        <dbReference type="ChEBI" id="CHEBI:16189"/>
        <dbReference type="ChEBI" id="CHEBI:30616"/>
        <dbReference type="ChEBI" id="CHEBI:33019"/>
        <dbReference type="ChEBI" id="CHEBI:58243"/>
        <dbReference type="EC" id="2.7.7.4"/>
    </reaction>
</comment>
<dbReference type="InterPro" id="IPR011779">
    <property type="entry name" value="SO4_adenylTrfase_lsu"/>
</dbReference>
<comment type="caution">
    <text evidence="11">The sequence shown here is derived from an EMBL/GenBank/DDBJ whole genome shotgun (WGS) entry which is preliminary data.</text>
</comment>
<dbReference type="Proteomes" id="UP000628710">
    <property type="component" value="Unassembled WGS sequence"/>
</dbReference>
<evidence type="ECO:0000313" key="12">
    <source>
        <dbReference type="Proteomes" id="UP000628710"/>
    </source>
</evidence>
<evidence type="ECO:0000256" key="8">
    <source>
        <dbReference type="ARBA" id="ARBA00062688"/>
    </source>
</evidence>
<proteinExistence type="inferred from homology"/>
<feature type="binding site" evidence="9">
    <location>
        <begin position="165"/>
        <end position="168"/>
    </location>
    <ligand>
        <name>GTP</name>
        <dbReference type="ChEBI" id="CHEBI:37565"/>
    </ligand>
</feature>
<dbReference type="InterPro" id="IPR027417">
    <property type="entry name" value="P-loop_NTPase"/>
</dbReference>
<evidence type="ECO:0000256" key="5">
    <source>
        <dbReference type="ARBA" id="ARBA00022840"/>
    </source>
</evidence>
<dbReference type="InterPro" id="IPR044139">
    <property type="entry name" value="CysN_NoDQ_III"/>
</dbReference>
<keyword evidence="6 9" id="KW-0342">GTP-binding</keyword>
<feature type="binding site" evidence="9">
    <location>
        <begin position="31"/>
        <end position="38"/>
    </location>
    <ligand>
        <name>GTP</name>
        <dbReference type="ChEBI" id="CHEBI:37565"/>
    </ligand>
</feature>
<dbReference type="PRINTS" id="PR00315">
    <property type="entry name" value="ELONGATNFCT"/>
</dbReference>
<evidence type="ECO:0000256" key="1">
    <source>
        <dbReference type="ARBA" id="ARBA00005048"/>
    </source>
</evidence>
<evidence type="ECO:0000256" key="9">
    <source>
        <dbReference type="HAMAP-Rule" id="MF_00062"/>
    </source>
</evidence>
<organism evidence="11 12">
    <name type="scientific">Marinomonas transparens</name>
    <dbReference type="NCBI Taxonomy" id="2795388"/>
    <lineage>
        <taxon>Bacteria</taxon>
        <taxon>Pseudomonadati</taxon>
        <taxon>Pseudomonadota</taxon>
        <taxon>Gammaproteobacteria</taxon>
        <taxon>Oceanospirillales</taxon>
        <taxon>Oceanospirillaceae</taxon>
        <taxon>Marinomonas</taxon>
    </lineage>
</organism>
<dbReference type="CDD" id="cd04166">
    <property type="entry name" value="CysN_ATPS"/>
    <property type="match status" value="1"/>
</dbReference>
<dbReference type="SUPFAM" id="SSF50465">
    <property type="entry name" value="EF-Tu/eEF-1alpha/eIF2-gamma C-terminal domain"/>
    <property type="match status" value="1"/>
</dbReference>
<sequence length="537" mass="58887">MSHQSELISQDILGYLKQHEEKDLLRLLTCGNVDDGKSTLIGRLLHDSKLIYEDHLDAVKRDSKKSGTQGEEIDLALLVDGLQAEREQGITIDVAYRYFSTEKRKFIIADTPGHEQYTRNMATGASTCDLAIILIDARYGVQTQTRRHSYIAALLGIKHVVVAINKMDLVDFSEQKYNEIQADYLAFTKQLAEREPEDIQFVPMSALRGDNVVNVSESTPWYKGLPLMAILETVQINRDVKRDAFRFPVQYVNRPNLDFRGFSGTIAAGVVMPGDEIVALPSGKKSKVAEIVTYDGNLASAKAGQAVTITLEDEIDISRGDMLSHPDQEPLIAATLRASIVWMADHPLVPGKLYDFKLGTQTVPGKVHHFNHRIDVNTLEHSVIDALELNGIGDCIIEFDAPVVFDEYQNSRLTGALIIIDRLTNVTVGAGMVEEAVADLDQDSVVSAEDRAARLGQKPAVIALPTGILEQGDALERQLLRQGVVVLVKANATAAEAALIRSTGVALLIADAAIADSEITEASIDDVIEQIVESLRL</sequence>
<dbReference type="InterPro" id="IPR031157">
    <property type="entry name" value="G_TR_CS"/>
</dbReference>
<dbReference type="GO" id="GO:0003924">
    <property type="term" value="F:GTPase activity"/>
    <property type="evidence" value="ECO:0007669"/>
    <property type="project" value="InterPro"/>
</dbReference>
<dbReference type="GO" id="GO:0070814">
    <property type="term" value="P:hydrogen sulfide biosynthetic process"/>
    <property type="evidence" value="ECO:0007669"/>
    <property type="project" value="UniProtKB-UniRule"/>
</dbReference>
<dbReference type="InterPro" id="IPR050100">
    <property type="entry name" value="TRAFAC_GTPase_members"/>
</dbReference>
<dbReference type="SUPFAM" id="SSF52540">
    <property type="entry name" value="P-loop containing nucleoside triphosphate hydrolases"/>
    <property type="match status" value="1"/>
</dbReference>
<dbReference type="CDD" id="cd03695">
    <property type="entry name" value="CysN_NodQ_II"/>
    <property type="match status" value="1"/>
</dbReference>
<dbReference type="Gene3D" id="3.40.50.300">
    <property type="entry name" value="P-loop containing nucleotide triphosphate hydrolases"/>
    <property type="match status" value="1"/>
</dbReference>
<dbReference type="Pfam" id="PF00009">
    <property type="entry name" value="GTP_EFTU"/>
    <property type="match status" value="1"/>
</dbReference>
<keyword evidence="5 9" id="KW-0067">ATP-binding</keyword>
<dbReference type="Gene3D" id="2.40.30.10">
    <property type="entry name" value="Translation factors"/>
    <property type="match status" value="2"/>
</dbReference>
<dbReference type="InterPro" id="IPR041757">
    <property type="entry name" value="CysN_GTP-bd"/>
</dbReference>
<dbReference type="RefSeq" id="WP_199468589.1">
    <property type="nucleotide sequence ID" value="NZ_JAEMNX010000011.1"/>
</dbReference>
<dbReference type="Pfam" id="PF22594">
    <property type="entry name" value="GTP-eEF1A_C"/>
    <property type="match status" value="1"/>
</dbReference>
<evidence type="ECO:0000259" key="10">
    <source>
        <dbReference type="PROSITE" id="PS51722"/>
    </source>
</evidence>
<dbReference type="InterPro" id="IPR000795">
    <property type="entry name" value="T_Tr_GTP-bd_dom"/>
</dbReference>
<dbReference type="GO" id="GO:0005525">
    <property type="term" value="F:GTP binding"/>
    <property type="evidence" value="ECO:0007669"/>
    <property type="project" value="UniProtKB-UniRule"/>
</dbReference>
<evidence type="ECO:0000256" key="4">
    <source>
        <dbReference type="ARBA" id="ARBA00022741"/>
    </source>
</evidence>
<evidence type="ECO:0000313" key="11">
    <source>
        <dbReference type="EMBL" id="MBJ7538181.1"/>
    </source>
</evidence>
<dbReference type="PANTHER" id="PTHR23115">
    <property type="entry name" value="TRANSLATION FACTOR"/>
    <property type="match status" value="1"/>
</dbReference>
<dbReference type="PROSITE" id="PS00301">
    <property type="entry name" value="G_TR_1"/>
    <property type="match status" value="1"/>
</dbReference>
<dbReference type="SUPFAM" id="SSF50447">
    <property type="entry name" value="Translation proteins"/>
    <property type="match status" value="1"/>
</dbReference>
<comment type="subunit">
    <text evidence="8">Heterodimer composed of CysD, the smaller subunit, and CysNC.</text>
</comment>
<dbReference type="EMBL" id="JAEMNX010000011">
    <property type="protein sequence ID" value="MBJ7538181.1"/>
    <property type="molecule type" value="Genomic_DNA"/>
</dbReference>
<comment type="function">
    <text evidence="7 9">With CysD forms the ATP sulfurylase (ATPS) that catalyzes the adenylation of sulfate producing adenosine 5'-phosphosulfate (APS) and diphosphate, the first enzymatic step in sulfur assimilation pathway. APS synthesis involves the formation of a high-energy phosphoric-sulfuric acid anhydride bond driven by GTP hydrolysis by CysN coupled to ATP hydrolysis by CysD.</text>
</comment>
<dbReference type="InterPro" id="IPR009001">
    <property type="entry name" value="Transl_elong_EF1A/Init_IF2_C"/>
</dbReference>
<keyword evidence="12" id="KW-1185">Reference proteome</keyword>
<keyword evidence="2 9" id="KW-0808">Transferase</keyword>
<name>A0A934N6M3_9GAMM</name>
<keyword evidence="4 9" id="KW-0547">Nucleotide-binding</keyword>
<comment type="pathway">
    <text evidence="1 9">Sulfur metabolism; hydrogen sulfide biosynthesis; sulfite from sulfate: step 1/3.</text>
</comment>
<evidence type="ECO:0000256" key="3">
    <source>
        <dbReference type="ARBA" id="ARBA00022695"/>
    </source>
</evidence>
<dbReference type="HAMAP" id="MF_00062">
    <property type="entry name" value="Sulf_adenylyltr_sub1"/>
    <property type="match status" value="1"/>
</dbReference>